<evidence type="ECO:0000256" key="2">
    <source>
        <dbReference type="ARBA" id="ARBA00022475"/>
    </source>
</evidence>
<accession>A0ABW3WEA1</accession>
<dbReference type="EMBL" id="JBHTMC010000020">
    <property type="protein sequence ID" value="MFD1263829.1"/>
    <property type="molecule type" value="Genomic_DNA"/>
</dbReference>
<dbReference type="CDD" id="cd07731">
    <property type="entry name" value="ComA-like_MBL-fold"/>
    <property type="match status" value="1"/>
</dbReference>
<feature type="transmembrane region" description="Helical" evidence="6">
    <location>
        <begin position="388"/>
        <end position="407"/>
    </location>
</feature>
<feature type="transmembrane region" description="Helical" evidence="6">
    <location>
        <begin position="413"/>
        <end position="434"/>
    </location>
</feature>
<feature type="domain" description="Metallo-beta-lactamase" evidence="7">
    <location>
        <begin position="528"/>
        <end position="732"/>
    </location>
</feature>
<dbReference type="InterPro" id="IPR025405">
    <property type="entry name" value="DUF4131"/>
</dbReference>
<dbReference type="PANTHER" id="PTHR30619:SF1">
    <property type="entry name" value="RECOMBINATION PROTEIN 2"/>
    <property type="match status" value="1"/>
</dbReference>
<name>A0ABW3WEA1_9RHOO</name>
<dbReference type="Proteomes" id="UP001597158">
    <property type="component" value="Unassembled WGS sequence"/>
</dbReference>
<dbReference type="InterPro" id="IPR004797">
    <property type="entry name" value="Competence_ComEC/Rec2"/>
</dbReference>
<keyword evidence="4 6" id="KW-1133">Transmembrane helix</keyword>
<dbReference type="InterPro" id="IPR001279">
    <property type="entry name" value="Metallo-B-lactamas"/>
</dbReference>
<dbReference type="SMART" id="SM00849">
    <property type="entry name" value="Lactamase_B"/>
    <property type="match status" value="1"/>
</dbReference>
<dbReference type="Gene3D" id="3.60.15.10">
    <property type="entry name" value="Ribonuclease Z/Hydroxyacylglutathione hydrolase-like"/>
    <property type="match status" value="1"/>
</dbReference>
<gene>
    <name evidence="8" type="ORF">ACFQ4M_09545</name>
</gene>
<proteinExistence type="predicted"/>
<dbReference type="SUPFAM" id="SSF56281">
    <property type="entry name" value="Metallo-hydrolase/oxidoreductase"/>
    <property type="match status" value="1"/>
</dbReference>
<keyword evidence="5 6" id="KW-0472">Membrane</keyword>
<keyword evidence="2" id="KW-1003">Cell membrane</keyword>
<evidence type="ECO:0000256" key="6">
    <source>
        <dbReference type="SAM" id="Phobius"/>
    </source>
</evidence>
<evidence type="ECO:0000256" key="3">
    <source>
        <dbReference type="ARBA" id="ARBA00022692"/>
    </source>
</evidence>
<evidence type="ECO:0000313" key="8">
    <source>
        <dbReference type="EMBL" id="MFD1263829.1"/>
    </source>
</evidence>
<feature type="transmembrane region" description="Helical" evidence="6">
    <location>
        <begin position="49"/>
        <end position="70"/>
    </location>
</feature>
<evidence type="ECO:0000256" key="1">
    <source>
        <dbReference type="ARBA" id="ARBA00004651"/>
    </source>
</evidence>
<comment type="subcellular location">
    <subcellularLocation>
        <location evidence="1">Cell membrane</location>
        <topology evidence="1">Multi-pass membrane protein</topology>
    </subcellularLocation>
</comment>
<keyword evidence="9" id="KW-1185">Reference proteome</keyword>
<evidence type="ECO:0000259" key="7">
    <source>
        <dbReference type="SMART" id="SM00849"/>
    </source>
</evidence>
<comment type="caution">
    <text evidence="8">The sequence shown here is derived from an EMBL/GenBank/DDBJ whole genome shotgun (WGS) entry which is preliminary data.</text>
</comment>
<feature type="transmembrane region" description="Helical" evidence="6">
    <location>
        <begin position="358"/>
        <end position="376"/>
    </location>
</feature>
<evidence type="ECO:0000313" key="9">
    <source>
        <dbReference type="Proteomes" id="UP001597158"/>
    </source>
</evidence>
<dbReference type="InterPro" id="IPR052159">
    <property type="entry name" value="Competence_DNA_uptake"/>
</dbReference>
<dbReference type="RefSeq" id="WP_277832716.1">
    <property type="nucleotide sequence ID" value="NZ_JARQZE010000005.1"/>
</dbReference>
<dbReference type="Pfam" id="PF00753">
    <property type="entry name" value="Lactamase_B"/>
    <property type="match status" value="1"/>
</dbReference>
<dbReference type="InterPro" id="IPR004477">
    <property type="entry name" value="ComEC_N"/>
</dbReference>
<keyword evidence="3 6" id="KW-0812">Transmembrane</keyword>
<dbReference type="NCBIfam" id="TIGR00361">
    <property type="entry name" value="ComEC_Rec2"/>
    <property type="match status" value="1"/>
</dbReference>
<dbReference type="PANTHER" id="PTHR30619">
    <property type="entry name" value="DNA INTERNALIZATION/COMPETENCE PROTEIN COMEC/REC2"/>
    <property type="match status" value="1"/>
</dbReference>
<evidence type="ECO:0000256" key="5">
    <source>
        <dbReference type="ARBA" id="ARBA00023136"/>
    </source>
</evidence>
<dbReference type="InterPro" id="IPR035681">
    <property type="entry name" value="ComA-like_MBL"/>
</dbReference>
<evidence type="ECO:0000256" key="4">
    <source>
        <dbReference type="ARBA" id="ARBA00022989"/>
    </source>
</evidence>
<feature type="transmembrane region" description="Helical" evidence="6">
    <location>
        <begin position="295"/>
        <end position="326"/>
    </location>
</feature>
<organism evidence="8 9">
    <name type="scientific">Thauera mechernichensis</name>
    <dbReference type="NCBI Taxonomy" id="82788"/>
    <lineage>
        <taxon>Bacteria</taxon>
        <taxon>Pseudomonadati</taxon>
        <taxon>Pseudomonadota</taxon>
        <taxon>Betaproteobacteria</taxon>
        <taxon>Rhodocyclales</taxon>
        <taxon>Zoogloeaceae</taxon>
        <taxon>Thauera</taxon>
    </lineage>
</organism>
<sequence length="791" mass="83282">MRMVALGFLAGVCLLQTRSTLDAGPAAAGIALACVLLGALFGASARGWAGRYAVAACVVAMACATGFAWAAQRAEWRMADALAHTLEGQDISVAGRITGLPQPLAGGWRFVFEPDAAPEGVPARIQLSWYENRRAPNPLPALQAGERWHFVVRLRPPHGFANPHGFDYEGWLLERAIRATGYVRADAELLDAAPGGVMQWVHRQRGVVRERILAALPEGEHAGVLAALAVGDQRAIAEADWTVFRNTGIGHLVAVSGLHVSLVGLLCGGLCSLAWRRAPGLALRLPVHKARALAALAGASAYALLAGLGLPVLRAWLMLAVAVLALLSGRRLAASRVLAAALLVVLVADPWAVLSAGFWMSFAAVAIILAVLGGRVRPPSGWRAALRVQLAISFALAPALLALFQSFPLVSPLANLVAIPAVSFVIAPLVLLALIVPVDGLFVLAHGATVIMMDVVRPLAELEHALWEQARPPPWLIAAGALAVAMLLLPRATPGRLAAPALLAGLALWAPPRPEPGAFVARTLDVGQGLAVHVQTHRHDMLFDAGPAYGMSADAGRRVILPYLRAHGVAALDLLVLSHDDIDHVGGASSLLEATSVGTVLAGPHDADARWGAAWAAQAGAAGAAWRCQRGQAWEWDGVRFEVLHPGGEVALAGSSRHDNDNSCVLRVLGPGGALLLTGDIGRNAEAQLIALEREGLESDVVLSPHHGSRSSSSQAFVAATSPEHVIHSAGRRNAFGHPHPEVLARWAQAGTRNWRTDSQGAVTAAFPARGGERVSIRAERTERTRYWHGR</sequence>
<feature type="transmembrane region" description="Helical" evidence="6">
    <location>
        <begin position="252"/>
        <end position="275"/>
    </location>
</feature>
<protein>
    <submittedName>
        <fullName evidence="8">DNA internalization-related competence protein ComEC/Rec2</fullName>
    </submittedName>
</protein>
<dbReference type="NCBIfam" id="TIGR00360">
    <property type="entry name" value="ComEC_N-term"/>
    <property type="match status" value="1"/>
</dbReference>
<dbReference type="Pfam" id="PF03772">
    <property type="entry name" value="Competence"/>
    <property type="match status" value="1"/>
</dbReference>
<dbReference type="Pfam" id="PF13567">
    <property type="entry name" value="DUF4131"/>
    <property type="match status" value="1"/>
</dbReference>
<dbReference type="PROSITE" id="PS51257">
    <property type="entry name" value="PROKAR_LIPOPROTEIN"/>
    <property type="match status" value="1"/>
</dbReference>
<reference evidence="9" key="1">
    <citation type="journal article" date="2019" name="Int. J. Syst. Evol. Microbiol.">
        <title>The Global Catalogue of Microorganisms (GCM) 10K type strain sequencing project: providing services to taxonomists for standard genome sequencing and annotation.</title>
        <authorList>
            <consortium name="The Broad Institute Genomics Platform"/>
            <consortium name="The Broad Institute Genome Sequencing Center for Infectious Disease"/>
            <person name="Wu L."/>
            <person name="Ma J."/>
        </authorList>
    </citation>
    <scope>NUCLEOTIDE SEQUENCE [LARGE SCALE GENOMIC DNA]</scope>
    <source>
        <strain evidence="9">CCUG 48884</strain>
    </source>
</reference>
<dbReference type="InterPro" id="IPR036866">
    <property type="entry name" value="RibonucZ/Hydroxyglut_hydro"/>
</dbReference>